<comment type="caution">
    <text evidence="1">The sequence shown here is derived from an EMBL/GenBank/DDBJ whole genome shotgun (WGS) entry which is preliminary data.</text>
</comment>
<reference evidence="1" key="1">
    <citation type="submission" date="2020-08" db="EMBL/GenBank/DDBJ databases">
        <title>Genome sequencing and assembly of the red palm weevil Rhynchophorus ferrugineus.</title>
        <authorList>
            <person name="Dias G.B."/>
            <person name="Bergman C.M."/>
            <person name="Manee M."/>
        </authorList>
    </citation>
    <scope>NUCLEOTIDE SEQUENCE</scope>
    <source>
        <strain evidence="1">AA-2017</strain>
        <tissue evidence="1">Whole larva</tissue>
    </source>
</reference>
<evidence type="ECO:0000313" key="2">
    <source>
        <dbReference type="Proteomes" id="UP000625711"/>
    </source>
</evidence>
<proteinExistence type="predicted"/>
<dbReference type="AlphaFoldDB" id="A0A834IB69"/>
<protein>
    <submittedName>
        <fullName evidence="1">Uncharacterized protein</fullName>
    </submittedName>
</protein>
<name>A0A834IB69_RHYFE</name>
<organism evidence="1 2">
    <name type="scientific">Rhynchophorus ferrugineus</name>
    <name type="common">Red palm weevil</name>
    <name type="synonym">Curculio ferrugineus</name>
    <dbReference type="NCBI Taxonomy" id="354439"/>
    <lineage>
        <taxon>Eukaryota</taxon>
        <taxon>Metazoa</taxon>
        <taxon>Ecdysozoa</taxon>
        <taxon>Arthropoda</taxon>
        <taxon>Hexapoda</taxon>
        <taxon>Insecta</taxon>
        <taxon>Pterygota</taxon>
        <taxon>Neoptera</taxon>
        <taxon>Endopterygota</taxon>
        <taxon>Coleoptera</taxon>
        <taxon>Polyphaga</taxon>
        <taxon>Cucujiformia</taxon>
        <taxon>Curculionidae</taxon>
        <taxon>Dryophthorinae</taxon>
        <taxon>Rhynchophorus</taxon>
    </lineage>
</organism>
<dbReference type="OrthoDB" id="6773269at2759"/>
<evidence type="ECO:0000313" key="1">
    <source>
        <dbReference type="EMBL" id="KAF7277389.1"/>
    </source>
</evidence>
<keyword evidence="2" id="KW-1185">Reference proteome</keyword>
<gene>
    <name evidence="1" type="ORF">GWI33_007925</name>
</gene>
<accession>A0A834IB69</accession>
<sequence>MFMYDFLYNYVRFFNDVLSSDLVAGIRHIVDNQGYPIDYGLPKMPCRSTCSEPYYRTLPCNRMKRHSAANPLKRYSREVEFLSRSIDSPYDHYHTSDVR</sequence>
<dbReference type="EMBL" id="JAACXV010002370">
    <property type="protein sequence ID" value="KAF7277389.1"/>
    <property type="molecule type" value="Genomic_DNA"/>
</dbReference>
<dbReference type="Proteomes" id="UP000625711">
    <property type="component" value="Unassembled WGS sequence"/>
</dbReference>